<keyword evidence="3" id="KW-1185">Reference proteome</keyword>
<sequence>MKIKFLFTLLILTSFSIFGQDEKNNSLSPSDYHTLDIKNLELDDNFLNIYYEGGSIMPYETFLKNFIVQGKIGVGYSATKFENNESSLFYLPLQVGGGFMFEEDIFKFYSTLSAGLQIGYSDIKIATESSSEFLFDFISYANFGGMVFFGKESKYGIQVEYNYAIEGVDRVLVGLAIRL</sequence>
<evidence type="ECO:0008006" key="4">
    <source>
        <dbReference type="Google" id="ProtNLM"/>
    </source>
</evidence>
<keyword evidence="1" id="KW-0732">Signal</keyword>
<evidence type="ECO:0000256" key="1">
    <source>
        <dbReference type="SAM" id="SignalP"/>
    </source>
</evidence>
<dbReference type="AlphaFoldDB" id="A0A5S3N6X3"/>
<proteinExistence type="predicted"/>
<dbReference type="Proteomes" id="UP000307140">
    <property type="component" value="Unassembled WGS sequence"/>
</dbReference>
<comment type="caution">
    <text evidence="2">The sequence shown here is derived from an EMBL/GenBank/DDBJ whole genome shotgun (WGS) entry which is preliminary data.</text>
</comment>
<reference evidence="2 3" key="1">
    <citation type="submission" date="2019-05" db="EMBL/GenBank/DDBJ databases">
        <title>Polaribacter aestuariivivens sp. nov., isolated from a tidal flat.</title>
        <authorList>
            <person name="Yoon J.-H."/>
        </authorList>
    </citation>
    <scope>NUCLEOTIDE SEQUENCE [LARGE SCALE GENOMIC DNA]</scope>
    <source>
        <strain evidence="2 3">DBTF-3</strain>
    </source>
</reference>
<name>A0A5S3N6X3_9FLAO</name>
<accession>A0A5S3N6X3</accession>
<protein>
    <recommendedName>
        <fullName evidence="4">Outer membrane protein beta-barrel domain-containing protein</fullName>
    </recommendedName>
</protein>
<organism evidence="2 3">
    <name type="scientific">Polaribacter aestuariivivens</name>
    <dbReference type="NCBI Taxonomy" id="2304626"/>
    <lineage>
        <taxon>Bacteria</taxon>
        <taxon>Pseudomonadati</taxon>
        <taxon>Bacteroidota</taxon>
        <taxon>Flavobacteriia</taxon>
        <taxon>Flavobacteriales</taxon>
        <taxon>Flavobacteriaceae</taxon>
    </lineage>
</organism>
<gene>
    <name evidence="2" type="ORF">FDT66_03780</name>
</gene>
<feature type="signal peptide" evidence="1">
    <location>
        <begin position="1"/>
        <end position="19"/>
    </location>
</feature>
<evidence type="ECO:0000313" key="2">
    <source>
        <dbReference type="EMBL" id="TMM31098.1"/>
    </source>
</evidence>
<dbReference type="EMBL" id="VANR01000002">
    <property type="protein sequence ID" value="TMM31098.1"/>
    <property type="molecule type" value="Genomic_DNA"/>
</dbReference>
<evidence type="ECO:0000313" key="3">
    <source>
        <dbReference type="Proteomes" id="UP000307140"/>
    </source>
</evidence>
<dbReference type="RefSeq" id="WP_138534828.1">
    <property type="nucleotide sequence ID" value="NZ_VANR01000002.1"/>
</dbReference>
<feature type="chain" id="PRO_5024346428" description="Outer membrane protein beta-barrel domain-containing protein" evidence="1">
    <location>
        <begin position="20"/>
        <end position="179"/>
    </location>
</feature>